<dbReference type="Gene3D" id="3.50.50.60">
    <property type="entry name" value="FAD/NAD(P)-binding domain"/>
    <property type="match status" value="2"/>
</dbReference>
<keyword evidence="4" id="KW-1185">Reference proteome</keyword>
<dbReference type="InterPro" id="IPR002937">
    <property type="entry name" value="Amino_oxidase"/>
</dbReference>
<evidence type="ECO:0000259" key="2">
    <source>
        <dbReference type="Pfam" id="PF01593"/>
    </source>
</evidence>
<reference evidence="3 4" key="1">
    <citation type="submission" date="2022-06" db="EMBL/GenBank/DDBJ databases">
        <authorList>
            <person name="Xuan X."/>
        </authorList>
    </citation>
    <scope>NUCLEOTIDE SEQUENCE [LARGE SCALE GENOMIC DNA]</scope>
    <source>
        <strain evidence="3 4">2V75</strain>
    </source>
</reference>
<dbReference type="InterPro" id="IPR036188">
    <property type="entry name" value="FAD/NAD-bd_sf"/>
</dbReference>
<comment type="caution">
    <text evidence="3">The sequence shown here is derived from an EMBL/GenBank/DDBJ whole genome shotgun (WGS) entry which is preliminary data.</text>
</comment>
<organism evidence="3 4">
    <name type="scientific">Robiginitalea marina</name>
    <dbReference type="NCBI Taxonomy" id="2954105"/>
    <lineage>
        <taxon>Bacteria</taxon>
        <taxon>Pseudomonadati</taxon>
        <taxon>Bacteroidota</taxon>
        <taxon>Flavobacteriia</taxon>
        <taxon>Flavobacteriales</taxon>
        <taxon>Flavobacteriaceae</taxon>
        <taxon>Robiginitalea</taxon>
    </lineage>
</organism>
<feature type="domain" description="Amine oxidase" evidence="2">
    <location>
        <begin position="105"/>
        <end position="345"/>
    </location>
</feature>
<feature type="domain" description="Amine oxidase" evidence="2">
    <location>
        <begin position="19"/>
        <end position="81"/>
    </location>
</feature>
<name>A0ABT1AWG7_9FLAO</name>
<gene>
    <name evidence="3" type="ORF">NG653_03565</name>
</gene>
<sequence length="355" mass="38648">MVQTDVLIIGGGLTGLTLQHLLRNLPLKVVLVEGRKRLGGRILTHREPGGAPIEMGATWLGSQHTRLGSLLEGLGLETFPQKLGEKAFYEWISTSPPQLVDLPPNNAPSYRIRGGTDSLIAALAAALDPATRFLGERVETIRSLPAGLRVTGTGRTLEAQMVVSTLPPYLFLQTIQVFPKLPADLAGVMEKTHTWMGESIKFGLSCPAPFWDEPTSSGTVFSNVGPVSEMYDHSRYEGDAFALKGFLDGSYASLGYGERKAMVLKQLKKYYGARTDDFTAYFETVWAREPLTYAPYSTAVLPHQNNGHPLFREPCLGGRLVLAGSETAPEFPGYMEGAVASAGSAFNRVREFLMP</sequence>
<dbReference type="Pfam" id="PF01593">
    <property type="entry name" value="Amino_oxidase"/>
    <property type="match status" value="2"/>
</dbReference>
<dbReference type="InterPro" id="IPR050703">
    <property type="entry name" value="Flavin_MAO"/>
</dbReference>
<dbReference type="SUPFAM" id="SSF51905">
    <property type="entry name" value="FAD/NAD(P)-binding domain"/>
    <property type="match status" value="1"/>
</dbReference>
<dbReference type="PANTHER" id="PTHR43563">
    <property type="entry name" value="AMINE OXIDASE"/>
    <property type="match status" value="1"/>
</dbReference>
<dbReference type="Proteomes" id="UP001206312">
    <property type="component" value="Unassembled WGS sequence"/>
</dbReference>
<dbReference type="PANTHER" id="PTHR43563:SF14">
    <property type="entry name" value="AMINE OXIDASE"/>
    <property type="match status" value="1"/>
</dbReference>
<dbReference type="SUPFAM" id="SSF54373">
    <property type="entry name" value="FAD-linked reductases, C-terminal domain"/>
    <property type="match status" value="1"/>
</dbReference>
<evidence type="ECO:0000313" key="3">
    <source>
        <dbReference type="EMBL" id="MCO5723920.1"/>
    </source>
</evidence>
<dbReference type="RefSeq" id="WP_252740294.1">
    <property type="nucleotide sequence ID" value="NZ_JAMXIB010000002.1"/>
</dbReference>
<accession>A0ABT1AWG7</accession>
<proteinExistence type="inferred from homology"/>
<evidence type="ECO:0000256" key="1">
    <source>
        <dbReference type="ARBA" id="ARBA00005995"/>
    </source>
</evidence>
<comment type="similarity">
    <text evidence="1">Belongs to the flavin monoamine oxidase family.</text>
</comment>
<evidence type="ECO:0000313" key="4">
    <source>
        <dbReference type="Proteomes" id="UP001206312"/>
    </source>
</evidence>
<dbReference type="EMBL" id="JAMXIB010000002">
    <property type="protein sequence ID" value="MCO5723920.1"/>
    <property type="molecule type" value="Genomic_DNA"/>
</dbReference>
<protein>
    <submittedName>
        <fullName evidence="3">FAD-dependent oxidoreductase</fullName>
    </submittedName>
</protein>